<evidence type="ECO:0000256" key="12">
    <source>
        <dbReference type="PIRSR" id="PIRSR607828-1"/>
    </source>
</evidence>
<evidence type="ECO:0000256" key="10">
    <source>
        <dbReference type="ARBA" id="ARBA00029668"/>
    </source>
</evidence>
<evidence type="ECO:0000256" key="3">
    <source>
        <dbReference type="ARBA" id="ARBA00005286"/>
    </source>
</evidence>
<dbReference type="Pfam" id="PF05153">
    <property type="entry name" value="MIOX"/>
    <property type="match status" value="1"/>
</dbReference>
<sequence length="312" mass="36188">MTSVDIQALERTSDDVDKLNIIRAEMKKPGAGKDKAEFRRYDGAKDHVRLFYTEQHLKQTVEYNITVREEFRNRDPWWMGAMEGALLLNKFVDQSDPDTEVGQLEHLFQTSEAIREAGRPEWMVVAGFVHDLGKLWCLMGGQGQWDTVGDTFPVGAEYSKKIELYESLKENPDFNNPRYNSKYGIYSPGCGLDKLMMSWGHDEVLYQILKDQSTLPPEALAMIRYHSFYPWHFENEYSHFENEHDRAMKPWVKDFNQFDLYSKSDSPPDVEKLIPIYEEIFAKYFPDKVNFGKLAKRPTSSSSSSGNILGYD</sequence>
<dbReference type="eggNOG" id="KOG1573">
    <property type="taxonomic scope" value="Eukaryota"/>
</dbReference>
<evidence type="ECO:0000256" key="1">
    <source>
        <dbReference type="ARBA" id="ARBA00004496"/>
    </source>
</evidence>
<keyword evidence="8 14" id="KW-0560">Oxidoreductase</keyword>
<organism evidence="15 16">
    <name type="scientific">Botryotinia fuckeliana (strain T4)</name>
    <name type="common">Noble rot fungus</name>
    <name type="synonym">Botrytis cinerea</name>
    <dbReference type="NCBI Taxonomy" id="999810"/>
    <lineage>
        <taxon>Eukaryota</taxon>
        <taxon>Fungi</taxon>
        <taxon>Dikarya</taxon>
        <taxon>Ascomycota</taxon>
        <taxon>Pezizomycotina</taxon>
        <taxon>Leotiomycetes</taxon>
        <taxon>Helotiales</taxon>
        <taxon>Sclerotiniaceae</taxon>
        <taxon>Botrytis</taxon>
    </lineage>
</organism>
<keyword evidence="7 13" id="KW-0479">Metal-binding</keyword>
<dbReference type="PANTHER" id="PTHR12588:SF0">
    <property type="entry name" value="INOSITOL OXYGENASE"/>
    <property type="match status" value="1"/>
</dbReference>
<feature type="binding site" evidence="12">
    <location>
        <begin position="93"/>
        <end position="95"/>
    </location>
    <ligand>
        <name>substrate</name>
    </ligand>
</feature>
<evidence type="ECO:0000256" key="7">
    <source>
        <dbReference type="ARBA" id="ARBA00022723"/>
    </source>
</evidence>
<dbReference type="GO" id="GO:0005737">
    <property type="term" value="C:cytoplasm"/>
    <property type="evidence" value="ECO:0007669"/>
    <property type="project" value="UniProtKB-SubCell"/>
</dbReference>
<evidence type="ECO:0000313" key="15">
    <source>
        <dbReference type="EMBL" id="CCD54792.1"/>
    </source>
</evidence>
<name>G2YTN2_BOTF4</name>
<feature type="binding site" evidence="13">
    <location>
        <position position="130"/>
    </location>
    <ligand>
        <name>Fe cation</name>
        <dbReference type="ChEBI" id="CHEBI:24875"/>
        <label>1</label>
    </ligand>
</feature>
<feature type="binding site" evidence="12">
    <location>
        <begin position="149"/>
        <end position="150"/>
    </location>
    <ligand>
        <name>substrate</name>
    </ligand>
</feature>
<dbReference type="InParanoid" id="G2YTN2"/>
<dbReference type="UniPathway" id="UPA00111">
    <property type="reaction ID" value="UER00527"/>
</dbReference>
<dbReference type="STRING" id="999810.G2YTN2"/>
<reference evidence="16" key="1">
    <citation type="journal article" date="2011" name="PLoS Genet.">
        <title>Genomic analysis of the necrotrophic fungal pathogens Sclerotinia sclerotiorum and Botrytis cinerea.</title>
        <authorList>
            <person name="Amselem J."/>
            <person name="Cuomo C.A."/>
            <person name="van Kan J.A."/>
            <person name="Viaud M."/>
            <person name="Benito E.P."/>
            <person name="Couloux A."/>
            <person name="Coutinho P.M."/>
            <person name="de Vries R.P."/>
            <person name="Dyer P.S."/>
            <person name="Fillinger S."/>
            <person name="Fournier E."/>
            <person name="Gout L."/>
            <person name="Hahn M."/>
            <person name="Kohn L."/>
            <person name="Lapalu N."/>
            <person name="Plummer K.M."/>
            <person name="Pradier J.M."/>
            <person name="Quevillon E."/>
            <person name="Sharon A."/>
            <person name="Simon A."/>
            <person name="ten Have A."/>
            <person name="Tudzynski B."/>
            <person name="Tudzynski P."/>
            <person name="Wincker P."/>
            <person name="Andrew M."/>
            <person name="Anthouard V."/>
            <person name="Beever R.E."/>
            <person name="Beffa R."/>
            <person name="Benoit I."/>
            <person name="Bouzid O."/>
            <person name="Brault B."/>
            <person name="Chen Z."/>
            <person name="Choquer M."/>
            <person name="Collemare J."/>
            <person name="Cotton P."/>
            <person name="Danchin E.G."/>
            <person name="Da Silva C."/>
            <person name="Gautier A."/>
            <person name="Giraud C."/>
            <person name="Giraud T."/>
            <person name="Gonzalez C."/>
            <person name="Grossetete S."/>
            <person name="Guldener U."/>
            <person name="Henrissat B."/>
            <person name="Howlett B.J."/>
            <person name="Kodira C."/>
            <person name="Kretschmer M."/>
            <person name="Lappartient A."/>
            <person name="Leroch M."/>
            <person name="Levis C."/>
            <person name="Mauceli E."/>
            <person name="Neuveglise C."/>
            <person name="Oeser B."/>
            <person name="Pearson M."/>
            <person name="Poulain J."/>
            <person name="Poussereau N."/>
            <person name="Quesneville H."/>
            <person name="Rascle C."/>
            <person name="Schumacher J."/>
            <person name="Segurens B."/>
            <person name="Sexton A."/>
            <person name="Silva E."/>
            <person name="Sirven C."/>
            <person name="Soanes D.M."/>
            <person name="Talbot N.J."/>
            <person name="Templeton M."/>
            <person name="Yandava C."/>
            <person name="Yarden O."/>
            <person name="Zeng Q."/>
            <person name="Rollins J.A."/>
            <person name="Lebrun M.H."/>
            <person name="Dickman M."/>
        </authorList>
    </citation>
    <scope>NUCLEOTIDE SEQUENCE [LARGE SCALE GENOMIC DNA]</scope>
    <source>
        <strain evidence="16">T4</strain>
    </source>
</reference>
<accession>G2YTN2</accession>
<evidence type="ECO:0000256" key="5">
    <source>
        <dbReference type="ARBA" id="ARBA00019269"/>
    </source>
</evidence>
<dbReference type="InterPro" id="IPR007828">
    <property type="entry name" value="Inositol_oxygenase"/>
</dbReference>
<evidence type="ECO:0000256" key="9">
    <source>
        <dbReference type="ARBA" id="ARBA00023004"/>
    </source>
</evidence>
<dbReference type="Gene3D" id="1.10.3210.10">
    <property type="entry name" value="Hypothetical protein af1432"/>
    <property type="match status" value="1"/>
</dbReference>
<evidence type="ECO:0000256" key="6">
    <source>
        <dbReference type="ARBA" id="ARBA00022490"/>
    </source>
</evidence>
<gene>
    <name evidence="15" type="ORF">BofuT4_P160810.1</name>
</gene>
<comment type="subcellular location">
    <subcellularLocation>
        <location evidence="1 14">Cytoplasm</location>
    </subcellularLocation>
</comment>
<dbReference type="EMBL" id="FQ790352">
    <property type="protein sequence ID" value="CCD54792.1"/>
    <property type="molecule type" value="Genomic_DNA"/>
</dbReference>
<dbReference type="EC" id="1.13.99.1" evidence="4 14"/>
<feature type="binding site" evidence="13">
    <location>
        <position position="106"/>
    </location>
    <ligand>
        <name>Fe cation</name>
        <dbReference type="ChEBI" id="CHEBI:24875"/>
        <label>1</label>
    </ligand>
</feature>
<dbReference type="Proteomes" id="UP000008177">
    <property type="component" value="Unplaced contigs"/>
</dbReference>
<dbReference type="OrthoDB" id="5151075at2759"/>
<feature type="binding site" evidence="13">
    <location>
        <position position="259"/>
    </location>
    <ligand>
        <name>Fe cation</name>
        <dbReference type="ChEBI" id="CHEBI:24875"/>
        <label>1</label>
    </ligand>
</feature>
<feature type="binding site" evidence="13">
    <location>
        <position position="201"/>
    </location>
    <ligand>
        <name>Fe cation</name>
        <dbReference type="ChEBI" id="CHEBI:24875"/>
        <label>1</label>
    </ligand>
</feature>
<dbReference type="GO" id="GO:0019310">
    <property type="term" value="P:inositol catabolic process"/>
    <property type="evidence" value="ECO:0007669"/>
    <property type="project" value="UniProtKB-UniRule"/>
</dbReference>
<dbReference type="SUPFAM" id="SSF109604">
    <property type="entry name" value="HD-domain/PDEase-like"/>
    <property type="match status" value="1"/>
</dbReference>
<feature type="binding site" evidence="12">
    <location>
        <position position="134"/>
    </location>
    <ligand>
        <name>substrate</name>
    </ligand>
</feature>
<evidence type="ECO:0000256" key="4">
    <source>
        <dbReference type="ARBA" id="ARBA00011919"/>
    </source>
</evidence>
<comment type="cofactor">
    <cofactor evidence="13 14">
        <name>Fe cation</name>
        <dbReference type="ChEBI" id="CHEBI:24875"/>
    </cofactor>
    <text evidence="13 14">Binds 2 iron ions per subunit.</text>
</comment>
<feature type="binding site" evidence="12">
    <location>
        <position position="39"/>
    </location>
    <ligand>
        <name>substrate</name>
    </ligand>
</feature>
<evidence type="ECO:0000256" key="2">
    <source>
        <dbReference type="ARBA" id="ARBA00005167"/>
    </source>
</evidence>
<evidence type="ECO:0000256" key="11">
    <source>
        <dbReference type="ARBA" id="ARBA00048271"/>
    </source>
</evidence>
<protein>
    <recommendedName>
        <fullName evidence="5 14">Inositol oxygenase</fullName>
        <ecNumber evidence="4 14">1.13.99.1</ecNumber>
    </recommendedName>
    <alternativeName>
        <fullName evidence="10 14">Myo-inositol oxygenase</fullName>
    </alternativeName>
</protein>
<feature type="binding site" evidence="13">
    <location>
        <position position="226"/>
    </location>
    <ligand>
        <name>Fe cation</name>
        <dbReference type="ChEBI" id="CHEBI:24875"/>
        <label>1</label>
    </ligand>
</feature>
<dbReference type="AlphaFoldDB" id="G2YTN2"/>
<comment type="similarity">
    <text evidence="3 14">Belongs to the myo-inositol oxygenase family.</text>
</comment>
<comment type="pathway">
    <text evidence="2 14">Polyol metabolism; myo-inositol degradation into D-glucuronate; D-glucuronate from myo-inositol: step 1/1.</text>
</comment>
<evidence type="ECO:0000256" key="14">
    <source>
        <dbReference type="RuleBase" id="RU367039"/>
    </source>
</evidence>
<evidence type="ECO:0000256" key="13">
    <source>
        <dbReference type="PIRSR" id="PIRSR607828-2"/>
    </source>
</evidence>
<evidence type="ECO:0000313" key="16">
    <source>
        <dbReference type="Proteomes" id="UP000008177"/>
    </source>
</evidence>
<feature type="binding site" evidence="12">
    <location>
        <begin position="226"/>
        <end position="227"/>
    </location>
    <ligand>
        <name>substrate</name>
    </ligand>
</feature>
<dbReference type="HOGENOM" id="CLU_050259_0_1_1"/>
<dbReference type="GO" id="GO:0050113">
    <property type="term" value="F:inositol oxygenase activity"/>
    <property type="evidence" value="ECO:0007669"/>
    <property type="project" value="UniProtKB-UniRule"/>
</dbReference>
<dbReference type="PANTHER" id="PTHR12588">
    <property type="entry name" value="MYOINOSITOL OXYGENASE"/>
    <property type="match status" value="1"/>
</dbReference>
<dbReference type="GO" id="GO:0005506">
    <property type="term" value="F:iron ion binding"/>
    <property type="evidence" value="ECO:0007669"/>
    <property type="project" value="InterPro"/>
</dbReference>
<keyword evidence="9 13" id="KW-0408">Iron</keyword>
<keyword evidence="6 14" id="KW-0963">Cytoplasm</keyword>
<evidence type="ECO:0000256" key="8">
    <source>
        <dbReference type="ARBA" id="ARBA00023002"/>
    </source>
</evidence>
<feature type="binding site" evidence="13">
    <location>
        <position position="131"/>
    </location>
    <ligand>
        <name>Fe cation</name>
        <dbReference type="ChEBI" id="CHEBI:24875"/>
        <label>1</label>
    </ligand>
</feature>
<proteinExistence type="inferred from homology"/>
<comment type="catalytic activity">
    <reaction evidence="11 14">
        <text>myo-inositol + O2 = D-glucuronate + H2O + H(+)</text>
        <dbReference type="Rhea" id="RHEA:23696"/>
        <dbReference type="ChEBI" id="CHEBI:15377"/>
        <dbReference type="ChEBI" id="CHEBI:15378"/>
        <dbReference type="ChEBI" id="CHEBI:15379"/>
        <dbReference type="ChEBI" id="CHEBI:17268"/>
        <dbReference type="ChEBI" id="CHEBI:58720"/>
        <dbReference type="EC" id="1.13.99.1"/>
    </reaction>
</comment>